<name>A0A7S1X3Q3_9CHLO</name>
<accession>A0A7S1X3Q3</accession>
<organism evidence="1">
    <name type="scientific">Tetraselmis chuii</name>
    <dbReference type="NCBI Taxonomy" id="63592"/>
    <lineage>
        <taxon>Eukaryota</taxon>
        <taxon>Viridiplantae</taxon>
        <taxon>Chlorophyta</taxon>
        <taxon>core chlorophytes</taxon>
        <taxon>Chlorodendrophyceae</taxon>
        <taxon>Chlorodendrales</taxon>
        <taxon>Chlorodendraceae</taxon>
        <taxon>Tetraselmis</taxon>
    </lineage>
</organism>
<dbReference type="EMBL" id="HBGG01017782">
    <property type="protein sequence ID" value="CAD9206880.1"/>
    <property type="molecule type" value="Transcribed_RNA"/>
</dbReference>
<reference evidence="1" key="1">
    <citation type="submission" date="2021-01" db="EMBL/GenBank/DDBJ databases">
        <authorList>
            <person name="Corre E."/>
            <person name="Pelletier E."/>
            <person name="Niang G."/>
            <person name="Scheremetjew M."/>
            <person name="Finn R."/>
            <person name="Kale V."/>
            <person name="Holt S."/>
            <person name="Cochrane G."/>
            <person name="Meng A."/>
            <person name="Brown T."/>
            <person name="Cohen L."/>
        </authorList>
    </citation>
    <scope>NUCLEOTIDE SEQUENCE</scope>
    <source>
        <strain evidence="1">PLY429</strain>
    </source>
</reference>
<evidence type="ECO:0000313" key="1">
    <source>
        <dbReference type="EMBL" id="CAD9206880.1"/>
    </source>
</evidence>
<protein>
    <submittedName>
        <fullName evidence="1">Uncharacterized protein</fullName>
    </submittedName>
</protein>
<dbReference type="AlphaFoldDB" id="A0A7S1X3Q3"/>
<sequence>MARTKVLVGRTGAVLVNAMFLPPGSSLLELIPYNWAFMGLDAVYRNITLSVGDVGYSSWRAEHAHSCAYASPSDARFAGWDVSDCVTATCLEVHARAGIVVDIQAMEKRLSSLLLL</sequence>
<gene>
    <name evidence="1" type="ORF">TCHU04912_LOCUS9116</name>
</gene>
<proteinExistence type="predicted"/>